<proteinExistence type="predicted"/>
<dbReference type="GO" id="GO:0005886">
    <property type="term" value="C:plasma membrane"/>
    <property type="evidence" value="ECO:0007669"/>
    <property type="project" value="UniProtKB-SubCell"/>
</dbReference>
<evidence type="ECO:0000259" key="8">
    <source>
        <dbReference type="PROSITE" id="PS50928"/>
    </source>
</evidence>
<dbReference type="AlphaFoldDB" id="A0A382B6Y0"/>
<feature type="transmembrane region" description="Helical" evidence="7">
    <location>
        <begin position="235"/>
        <end position="262"/>
    </location>
</feature>
<dbReference type="Pfam" id="PF12911">
    <property type="entry name" value="OppC_N"/>
    <property type="match status" value="1"/>
</dbReference>
<accession>A0A382B6Y0</accession>
<gene>
    <name evidence="9" type="ORF">METZ01_LOCUS162303</name>
</gene>
<dbReference type="Gene3D" id="1.10.3720.10">
    <property type="entry name" value="MetI-like"/>
    <property type="match status" value="1"/>
</dbReference>
<feature type="transmembrane region" description="Helical" evidence="7">
    <location>
        <begin position="282"/>
        <end position="305"/>
    </location>
</feature>
<sequence length="306" mass="32892">MYLDPIGAQDTPTERPRGLWVQAAAQLLHRPKALFGITVILVLYGGGILAPWLAPYEYNEQDLFAVRQGPSADNLLGTDFVGRDVLSRTIYSLRTNLIITVTSVVTGGLIFGVTLGLMSGYIGGKTDTLIMRAGEVFLAFPGLLLVILLAATVKPRVLDWVRSFEDATGINGLVQWGVADYLVIFGALAAFSWVGVARLVRGQVIVLKTASFVEATRVMGASSRRVMFRHLLPNALPPVIVVVTMGMGAIAGAEVVLSWLGIGIQPPVPSLGSMIREGQDVSILRNTPHLILPPIIVVGLLIFAWN</sequence>
<comment type="subcellular location">
    <subcellularLocation>
        <location evidence="1">Cell membrane</location>
        <topology evidence="1">Multi-pass membrane protein</topology>
    </subcellularLocation>
</comment>
<feature type="transmembrane region" description="Helical" evidence="7">
    <location>
        <begin position="136"/>
        <end position="153"/>
    </location>
</feature>
<evidence type="ECO:0000256" key="1">
    <source>
        <dbReference type="ARBA" id="ARBA00004651"/>
    </source>
</evidence>
<feature type="domain" description="ABC transmembrane type-1" evidence="8">
    <location>
        <begin position="98"/>
        <end position="302"/>
    </location>
</feature>
<dbReference type="PROSITE" id="PS50928">
    <property type="entry name" value="ABC_TM1"/>
    <property type="match status" value="1"/>
</dbReference>
<evidence type="ECO:0000256" key="5">
    <source>
        <dbReference type="ARBA" id="ARBA00022989"/>
    </source>
</evidence>
<dbReference type="InterPro" id="IPR050366">
    <property type="entry name" value="BP-dependent_transpt_permease"/>
</dbReference>
<dbReference type="InterPro" id="IPR025966">
    <property type="entry name" value="OppC_N"/>
</dbReference>
<evidence type="ECO:0000256" key="2">
    <source>
        <dbReference type="ARBA" id="ARBA00022448"/>
    </source>
</evidence>
<dbReference type="GO" id="GO:0055085">
    <property type="term" value="P:transmembrane transport"/>
    <property type="evidence" value="ECO:0007669"/>
    <property type="project" value="InterPro"/>
</dbReference>
<keyword evidence="5 7" id="KW-1133">Transmembrane helix</keyword>
<evidence type="ECO:0000256" key="4">
    <source>
        <dbReference type="ARBA" id="ARBA00022692"/>
    </source>
</evidence>
<evidence type="ECO:0000256" key="3">
    <source>
        <dbReference type="ARBA" id="ARBA00022475"/>
    </source>
</evidence>
<feature type="non-terminal residue" evidence="9">
    <location>
        <position position="306"/>
    </location>
</feature>
<reference evidence="9" key="1">
    <citation type="submission" date="2018-05" db="EMBL/GenBank/DDBJ databases">
        <authorList>
            <person name="Lanie J.A."/>
            <person name="Ng W.-L."/>
            <person name="Kazmierczak K.M."/>
            <person name="Andrzejewski T.M."/>
            <person name="Davidsen T.M."/>
            <person name="Wayne K.J."/>
            <person name="Tettelin H."/>
            <person name="Glass J.I."/>
            <person name="Rusch D."/>
            <person name="Podicherti R."/>
            <person name="Tsui H.-C.T."/>
            <person name="Winkler M.E."/>
        </authorList>
    </citation>
    <scope>NUCLEOTIDE SEQUENCE</scope>
</reference>
<dbReference type="InterPro" id="IPR000515">
    <property type="entry name" value="MetI-like"/>
</dbReference>
<name>A0A382B6Y0_9ZZZZ</name>
<keyword evidence="3" id="KW-1003">Cell membrane</keyword>
<keyword evidence="4 7" id="KW-0812">Transmembrane</keyword>
<dbReference type="EMBL" id="UINC01028448">
    <property type="protein sequence ID" value="SVB09449.1"/>
    <property type="molecule type" value="Genomic_DNA"/>
</dbReference>
<dbReference type="PANTHER" id="PTHR43386">
    <property type="entry name" value="OLIGOPEPTIDE TRANSPORT SYSTEM PERMEASE PROTEIN APPC"/>
    <property type="match status" value="1"/>
</dbReference>
<feature type="transmembrane region" description="Helical" evidence="7">
    <location>
        <begin position="97"/>
        <end position="124"/>
    </location>
</feature>
<evidence type="ECO:0000313" key="9">
    <source>
        <dbReference type="EMBL" id="SVB09449.1"/>
    </source>
</evidence>
<evidence type="ECO:0000256" key="7">
    <source>
        <dbReference type="SAM" id="Phobius"/>
    </source>
</evidence>
<keyword evidence="6 7" id="KW-0472">Membrane</keyword>
<dbReference type="Pfam" id="PF00528">
    <property type="entry name" value="BPD_transp_1"/>
    <property type="match status" value="1"/>
</dbReference>
<dbReference type="SUPFAM" id="SSF161098">
    <property type="entry name" value="MetI-like"/>
    <property type="match status" value="1"/>
</dbReference>
<feature type="transmembrane region" description="Helical" evidence="7">
    <location>
        <begin position="173"/>
        <end position="196"/>
    </location>
</feature>
<organism evidence="9">
    <name type="scientific">marine metagenome</name>
    <dbReference type="NCBI Taxonomy" id="408172"/>
    <lineage>
        <taxon>unclassified sequences</taxon>
        <taxon>metagenomes</taxon>
        <taxon>ecological metagenomes</taxon>
    </lineage>
</organism>
<dbReference type="CDD" id="cd06261">
    <property type="entry name" value="TM_PBP2"/>
    <property type="match status" value="1"/>
</dbReference>
<keyword evidence="2" id="KW-0813">Transport</keyword>
<dbReference type="PANTHER" id="PTHR43386:SF1">
    <property type="entry name" value="D,D-DIPEPTIDE TRANSPORT SYSTEM PERMEASE PROTEIN DDPC-RELATED"/>
    <property type="match status" value="1"/>
</dbReference>
<dbReference type="InterPro" id="IPR035906">
    <property type="entry name" value="MetI-like_sf"/>
</dbReference>
<feature type="transmembrane region" description="Helical" evidence="7">
    <location>
        <begin position="33"/>
        <end position="54"/>
    </location>
</feature>
<evidence type="ECO:0000256" key="6">
    <source>
        <dbReference type="ARBA" id="ARBA00023136"/>
    </source>
</evidence>
<protein>
    <recommendedName>
        <fullName evidence="8">ABC transmembrane type-1 domain-containing protein</fullName>
    </recommendedName>
</protein>